<evidence type="ECO:0000256" key="4">
    <source>
        <dbReference type="ARBA" id="ARBA00023242"/>
    </source>
</evidence>
<dbReference type="SMART" id="SM00369">
    <property type="entry name" value="LRR_TYP"/>
    <property type="match status" value="4"/>
</dbReference>
<dbReference type="Gene3D" id="3.80.10.10">
    <property type="entry name" value="Ribonuclease Inhibitor"/>
    <property type="match status" value="2"/>
</dbReference>
<name>A0A915PX50_9BILA</name>
<comment type="subcellular location">
    <subcellularLocation>
        <location evidence="1">Nucleus</location>
    </subcellularLocation>
</comment>
<dbReference type="SUPFAM" id="SSF52058">
    <property type="entry name" value="L domain-like"/>
    <property type="match status" value="1"/>
</dbReference>
<evidence type="ECO:0000256" key="1">
    <source>
        <dbReference type="ARBA" id="ARBA00004123"/>
    </source>
</evidence>
<evidence type="ECO:0000256" key="3">
    <source>
        <dbReference type="ARBA" id="ARBA00022737"/>
    </source>
</evidence>
<organism evidence="6 7">
    <name type="scientific">Setaria digitata</name>
    <dbReference type="NCBI Taxonomy" id="48799"/>
    <lineage>
        <taxon>Eukaryota</taxon>
        <taxon>Metazoa</taxon>
        <taxon>Ecdysozoa</taxon>
        <taxon>Nematoda</taxon>
        <taxon>Chromadorea</taxon>
        <taxon>Rhabditida</taxon>
        <taxon>Spirurina</taxon>
        <taxon>Spiruromorpha</taxon>
        <taxon>Filarioidea</taxon>
        <taxon>Setariidae</taxon>
        <taxon>Setaria</taxon>
    </lineage>
</organism>
<dbReference type="PANTHER" id="PTHR45973">
    <property type="entry name" value="PROTEIN PHOSPHATASE 1 REGULATORY SUBUNIT SDS22-RELATED"/>
    <property type="match status" value="1"/>
</dbReference>
<keyword evidence="2" id="KW-0433">Leucine-rich repeat</keyword>
<dbReference type="GO" id="GO:0005929">
    <property type="term" value="C:cilium"/>
    <property type="evidence" value="ECO:0007669"/>
    <property type="project" value="UniProtKB-SubCell"/>
</dbReference>
<keyword evidence="3" id="KW-0677">Repeat</keyword>
<dbReference type="InterPro" id="IPR025875">
    <property type="entry name" value="Leu-rich_rpt_4"/>
</dbReference>
<keyword evidence="6" id="KW-1185">Reference proteome</keyword>
<dbReference type="InterPro" id="IPR003591">
    <property type="entry name" value="Leu-rich_rpt_typical-subtyp"/>
</dbReference>
<dbReference type="AlphaFoldDB" id="A0A915PX50"/>
<accession>A0A915PX50</accession>
<dbReference type="PROSITE" id="PS51450">
    <property type="entry name" value="LRR"/>
    <property type="match status" value="9"/>
</dbReference>
<sequence>MPLMGGMYGKRSFIPFPGGIYIKRRIGGYYNKRSFLPEGIQNKGPNFAEFNPPSAHYVGIGKVGPFPYEKWQQHQLEEDNNDFYKDDSNSLQTLPNTLRHIKNFFCIPPSIPAKDSKGTDCCKLPPEIFPHNTVYEEFCTAVYFGVMADGPDGRFCRLSPLTQFQFTINSPQNSIDIADKTTGDPCRKERNTASLVRVPNQSINMFLYVKVLKGQQNLGCHSTDENTYYYYIGLQRKDFDWRWHPYDEKAYTHLEEQGQRLLAYLNEPHENHTWSDGTKIFAKDWDNPRRISSNVVISNYLQLLAHFHTIRMCADILSEVVPEAGRGDQGEEENAECVELDVDTKELDLTRHRIKKIEGFDFLRSIEYLCLRWNLIKKIENLHMLTTLTELDLYDNQITKIENLDELINLESLDLSFNRITLLENLSSLKKLKNAYFVHNKIKKIEGLEELTELEYLELGDNRIKKIENLSKNSKIKRLFLGANQIHAIENLDHLKQIEVLSLPANAIEEIKGLDKLTTLRELYLSQNGIEYITGLENNLNLEILDLNYNRLRSVSNIKHLHKLTDFWAKKNQLERVTEVNELAHLPSLKLVYLEMNPFSECSAYRGKVIRMLPQIEKLDASYCRETKDQKH</sequence>
<protein>
    <submittedName>
        <fullName evidence="7">Protein phosphatase 1 regulatory subunit 7</fullName>
    </submittedName>
</protein>
<dbReference type="PANTHER" id="PTHR45973:SF23">
    <property type="entry name" value="PROTEIN PHOSPHATASE 1 REGULATORY SUBUNIT 7"/>
    <property type="match status" value="1"/>
</dbReference>
<reference evidence="7" key="1">
    <citation type="submission" date="2022-11" db="UniProtKB">
        <authorList>
            <consortium name="WormBaseParasite"/>
        </authorList>
    </citation>
    <scope>IDENTIFICATION</scope>
</reference>
<dbReference type="Proteomes" id="UP000887581">
    <property type="component" value="Unplaced"/>
</dbReference>
<dbReference type="InterPro" id="IPR001611">
    <property type="entry name" value="Leu-rich_rpt"/>
</dbReference>
<dbReference type="InterPro" id="IPR032675">
    <property type="entry name" value="LRR_dom_sf"/>
</dbReference>
<dbReference type="Pfam" id="PF12799">
    <property type="entry name" value="LRR_4"/>
    <property type="match status" value="3"/>
</dbReference>
<keyword evidence="4" id="KW-0539">Nucleus</keyword>
<evidence type="ECO:0000313" key="6">
    <source>
        <dbReference type="Proteomes" id="UP000887581"/>
    </source>
</evidence>
<dbReference type="SMART" id="SM00365">
    <property type="entry name" value="LRR_SD22"/>
    <property type="match status" value="11"/>
</dbReference>
<proteinExistence type="inferred from homology"/>
<comment type="similarity">
    <text evidence="5">Belongs to the SDS22 family.</text>
</comment>
<evidence type="ECO:0000313" key="7">
    <source>
        <dbReference type="WBParaSite" id="sdigi.contig32.g2339.t1"/>
    </source>
</evidence>
<dbReference type="WBParaSite" id="sdigi.contig32.g2339.t1">
    <property type="protein sequence ID" value="sdigi.contig32.g2339.t1"/>
    <property type="gene ID" value="sdigi.contig32.g2339"/>
</dbReference>
<dbReference type="InterPro" id="IPR050576">
    <property type="entry name" value="Cilia_flagella_integrity"/>
</dbReference>
<evidence type="ECO:0000256" key="2">
    <source>
        <dbReference type="ARBA" id="ARBA00022614"/>
    </source>
</evidence>
<evidence type="ECO:0000256" key="5">
    <source>
        <dbReference type="ARBA" id="ARBA00023460"/>
    </source>
</evidence>